<dbReference type="Proteomes" id="UP001298593">
    <property type="component" value="Unassembled WGS sequence"/>
</dbReference>
<evidence type="ECO:0000313" key="2">
    <source>
        <dbReference type="EMBL" id="MEB3032393.1"/>
    </source>
</evidence>
<accession>A0ABU5XX82</accession>
<name>A0ABU5XX82_9MYCO</name>
<dbReference type="EMBL" id="JAYJJU010000010">
    <property type="protein sequence ID" value="MEB3032393.1"/>
    <property type="molecule type" value="Genomic_DNA"/>
</dbReference>
<dbReference type="SUPFAM" id="SSF140459">
    <property type="entry name" value="PE/PPE dimer-like"/>
    <property type="match status" value="1"/>
</dbReference>
<dbReference type="RefSeq" id="WP_305070778.1">
    <property type="nucleotide sequence ID" value="NZ_JAYJJU010000010.1"/>
</dbReference>
<organism evidence="2 3">
    <name type="scientific">[Mycobacterium] nativiensis</name>
    <dbReference type="NCBI Taxonomy" id="2855503"/>
    <lineage>
        <taxon>Bacteria</taxon>
        <taxon>Bacillati</taxon>
        <taxon>Actinomycetota</taxon>
        <taxon>Actinomycetes</taxon>
        <taxon>Mycobacteriales</taxon>
        <taxon>Mycobacteriaceae</taxon>
        <taxon>Mycolicibacter</taxon>
    </lineage>
</organism>
<dbReference type="InterPro" id="IPR038332">
    <property type="entry name" value="PPE_sf"/>
</dbReference>
<evidence type="ECO:0000259" key="1">
    <source>
        <dbReference type="Pfam" id="PF00934"/>
    </source>
</evidence>
<evidence type="ECO:0000313" key="3">
    <source>
        <dbReference type="Proteomes" id="UP001298593"/>
    </source>
</evidence>
<sequence length="310" mass="29924">MSFVITQPDLLTTAATQWAVLDTAMREENSVAAAPTLGAPPPAADEVSATTAARFAAHAQQYQAISARAAALQQLFIDTLRGNAESYATAEATNAAAVDPSALTTVAGAVQSVGGLVTGPGQATAVVSVISGLASGAQYLDGVLKTAGAAATSSPAEVLVSAAPQVSAAAGSGAIATDTAAPARLAAARAASTGWAGAVPGAGPAPAVAAGGVPTAAEPGGGSLVGHAAAGGMAGAAGANRTTRTASVPGTVVAPDRETPGTLRQALTEVSADPESVQHWHTDKAHLESLLDQLSAAPGVHAVHLSTGDV</sequence>
<dbReference type="InterPro" id="IPR000084">
    <property type="entry name" value="PE-PGRS_N"/>
</dbReference>
<gene>
    <name evidence="2" type="ORF">KV113_12600</name>
</gene>
<keyword evidence="3" id="KW-1185">Reference proteome</keyword>
<feature type="domain" description="PE" evidence="1">
    <location>
        <begin position="4"/>
        <end position="94"/>
    </location>
</feature>
<dbReference type="Gene3D" id="1.10.287.850">
    <property type="entry name" value="HP0062-like domain"/>
    <property type="match status" value="1"/>
</dbReference>
<dbReference type="Pfam" id="PF00934">
    <property type="entry name" value="PE"/>
    <property type="match status" value="1"/>
</dbReference>
<comment type="caution">
    <text evidence="2">The sequence shown here is derived from an EMBL/GenBank/DDBJ whole genome shotgun (WGS) entry which is preliminary data.</text>
</comment>
<protein>
    <submittedName>
        <fullName evidence="2">PE family protein</fullName>
    </submittedName>
</protein>
<reference evidence="2 3" key="1">
    <citation type="submission" date="2023-12" db="EMBL/GenBank/DDBJ databases">
        <title>Description of new species of Mycobacterium terrae complex isolated from sewage at the Sao Paulo Zoological Park Foundation in Brazil.</title>
        <authorList>
            <person name="Romagnoli C.L."/>
            <person name="Conceicao E.C."/>
            <person name="Machado E."/>
            <person name="Barreto L.B.P.F."/>
            <person name="Sharma A."/>
            <person name="Silva N.M."/>
            <person name="Marques L.E."/>
            <person name="Juliana M.A."/>
            <person name="Lourenco M.C.S."/>
            <person name="Digiampietri L.A."/>
            <person name="Suffys P.N."/>
            <person name="Viana-Niero C."/>
        </authorList>
    </citation>
    <scope>NUCLEOTIDE SEQUENCE [LARGE SCALE GENOMIC DNA]</scope>
    <source>
        <strain evidence="2 3">MYC340</strain>
    </source>
</reference>
<proteinExistence type="predicted"/>